<sequence length="240" mass="25987">MRMNSSSVIMIRNAILIYLLGSILLVIVFMLYIAGYVINQSQSYYINLEKPFYVIITLNSLLAVAVAVLEYTGFRRLSELKGTYRFGAYGAILQLISLPFSITGAIYYIQSIENTYKVSNISGFTMQALLVKVNSLTYLGTAGSLINLIGWLLVFAILHKLGSDHGNGIVKTGSLAAIIGLALAISVTSYVPVAYTSYNAINVASVLILFTLLIIGGLIAFIGIIMLLIGLTSLAKVITH</sequence>
<dbReference type="Proteomes" id="UP000001137">
    <property type="component" value="Chromosome"/>
</dbReference>
<keyword evidence="1" id="KW-1133">Transmembrane helix</keyword>
<dbReference type="STRING" id="397948.Cmaq_0082"/>
<accession>A8M9Q5</accession>
<evidence type="ECO:0000313" key="2">
    <source>
        <dbReference type="EMBL" id="ABW00936.1"/>
    </source>
</evidence>
<gene>
    <name evidence="2" type="ordered locus">Cmaq_0082</name>
</gene>
<feature type="transmembrane region" description="Helical" evidence="1">
    <location>
        <begin position="136"/>
        <end position="158"/>
    </location>
</feature>
<feature type="transmembrane region" description="Helical" evidence="1">
    <location>
        <begin position="203"/>
        <end position="231"/>
    </location>
</feature>
<dbReference type="HOGENOM" id="CLU_1154310_0_0_2"/>
<dbReference type="EMBL" id="CP000852">
    <property type="protein sequence ID" value="ABW00936.1"/>
    <property type="molecule type" value="Genomic_DNA"/>
</dbReference>
<feature type="transmembrane region" description="Helical" evidence="1">
    <location>
        <begin position="15"/>
        <end position="39"/>
    </location>
</feature>
<keyword evidence="1" id="KW-0472">Membrane</keyword>
<feature type="transmembrane region" description="Helical" evidence="1">
    <location>
        <begin position="86"/>
        <end position="109"/>
    </location>
</feature>
<organism evidence="2 3">
    <name type="scientific">Caldivirga maquilingensis (strain ATCC 700844 / DSM 13496 / JCM 10307 / IC-167)</name>
    <dbReference type="NCBI Taxonomy" id="397948"/>
    <lineage>
        <taxon>Archaea</taxon>
        <taxon>Thermoproteota</taxon>
        <taxon>Thermoprotei</taxon>
        <taxon>Thermoproteales</taxon>
        <taxon>Thermoproteaceae</taxon>
        <taxon>Caldivirga</taxon>
    </lineage>
</organism>
<evidence type="ECO:0000256" key="1">
    <source>
        <dbReference type="SAM" id="Phobius"/>
    </source>
</evidence>
<dbReference type="AlphaFoldDB" id="A8M9Q5"/>
<proteinExistence type="predicted"/>
<keyword evidence="1" id="KW-0812">Transmembrane</keyword>
<reference evidence="2 3" key="1">
    <citation type="submission" date="2007-10" db="EMBL/GenBank/DDBJ databases">
        <title>Complete sequence of Caldivirga maquilingensis IC-167.</title>
        <authorList>
            <consortium name="US DOE Joint Genome Institute"/>
            <person name="Copeland A."/>
            <person name="Lucas S."/>
            <person name="Lapidus A."/>
            <person name="Barry K."/>
            <person name="Glavina del Rio T."/>
            <person name="Dalin E."/>
            <person name="Tice H."/>
            <person name="Pitluck S."/>
            <person name="Saunders E."/>
            <person name="Brettin T."/>
            <person name="Bruce D."/>
            <person name="Detter J.C."/>
            <person name="Han C."/>
            <person name="Schmutz J."/>
            <person name="Larimer F."/>
            <person name="Land M."/>
            <person name="Hauser L."/>
            <person name="Kyrpides N."/>
            <person name="Ivanova N."/>
            <person name="Biddle J.F."/>
            <person name="Zhang Z."/>
            <person name="Fitz-Gibbon S.T."/>
            <person name="Lowe T.M."/>
            <person name="Saltikov C."/>
            <person name="House C.H."/>
            <person name="Richardson P."/>
        </authorList>
    </citation>
    <scope>NUCLEOTIDE SEQUENCE [LARGE SCALE GENOMIC DNA]</scope>
    <source>
        <strain evidence="3">ATCC 700844 / DSM 13496 / JCM 10307 / IC-167</strain>
    </source>
</reference>
<keyword evidence="3" id="KW-1185">Reference proteome</keyword>
<protein>
    <submittedName>
        <fullName evidence="2">Uncharacterized protein</fullName>
    </submittedName>
</protein>
<name>A8M9Q5_CALMQ</name>
<dbReference type="KEGG" id="cma:Cmaq_0082"/>
<feature type="transmembrane region" description="Helical" evidence="1">
    <location>
        <begin position="170"/>
        <end position="191"/>
    </location>
</feature>
<evidence type="ECO:0000313" key="3">
    <source>
        <dbReference type="Proteomes" id="UP000001137"/>
    </source>
</evidence>
<feature type="transmembrane region" description="Helical" evidence="1">
    <location>
        <begin position="51"/>
        <end position="74"/>
    </location>
</feature>